<dbReference type="CDD" id="cd14688">
    <property type="entry name" value="bZIP_YAP"/>
    <property type="match status" value="1"/>
</dbReference>
<evidence type="ECO:0000256" key="3">
    <source>
        <dbReference type="SAM" id="MobiDB-lite"/>
    </source>
</evidence>
<keyword evidence="2" id="KW-0539">Nucleus</keyword>
<reference evidence="5 6" key="1">
    <citation type="submission" date="2023-06" db="EMBL/GenBank/DDBJ databases">
        <title>Black Yeasts Isolated from many extreme environments.</title>
        <authorList>
            <person name="Coleine C."/>
            <person name="Stajich J.E."/>
            <person name="Selbmann L."/>
        </authorList>
    </citation>
    <scope>NUCLEOTIDE SEQUENCE [LARGE SCALE GENOMIC DNA]</scope>
    <source>
        <strain evidence="5 6">CCFEE 5887</strain>
    </source>
</reference>
<sequence length="339" mass="38213">MLTQAKDRVANRREQLRKAQKTFRERRDQYLKQLEQQVQQLQKTQSDLQSQVDRLQHELSASTGRLVVPDSKRNGITQYPGQNGFPAGEQWESSTFISPEPNHHESVSGGSAVIWIESQNHRPWQMHVQLASRPPKDHPQWPLSPVSLEGEITSSPQVGYIGQQESLNDNWADGHAQPGFSLINPSILQSSSSFMAQLDPVVVGMEFVLKLERPCLPHIHQADGDQGAPHGHVHTATAALFCSAYTSPSEDLVSHPWNAPVEVLRRLLDISSSLPIEEGSEVTPIQVWHMISTGPDFSRMKVAHLVWMSDRLLRQIKCYGFGAVVTQDYLRKMLNEMRI</sequence>
<dbReference type="SMART" id="SM00338">
    <property type="entry name" value="BRLZ"/>
    <property type="match status" value="1"/>
</dbReference>
<protein>
    <recommendedName>
        <fullName evidence="4">BZIP domain-containing protein</fullName>
    </recommendedName>
</protein>
<feature type="domain" description="BZIP" evidence="4">
    <location>
        <begin position="6"/>
        <end position="60"/>
    </location>
</feature>
<dbReference type="GO" id="GO:0001228">
    <property type="term" value="F:DNA-binding transcription activator activity, RNA polymerase II-specific"/>
    <property type="evidence" value="ECO:0007669"/>
    <property type="project" value="TreeGrafter"/>
</dbReference>
<comment type="subcellular location">
    <subcellularLocation>
        <location evidence="1">Nucleus</location>
    </subcellularLocation>
</comment>
<dbReference type="Proteomes" id="UP001345827">
    <property type="component" value="Unassembled WGS sequence"/>
</dbReference>
<organism evidence="5 6">
    <name type="scientific">Vermiconidia calcicola</name>
    <dbReference type="NCBI Taxonomy" id="1690605"/>
    <lineage>
        <taxon>Eukaryota</taxon>
        <taxon>Fungi</taxon>
        <taxon>Dikarya</taxon>
        <taxon>Ascomycota</taxon>
        <taxon>Pezizomycotina</taxon>
        <taxon>Dothideomycetes</taxon>
        <taxon>Dothideomycetidae</taxon>
        <taxon>Mycosphaerellales</taxon>
        <taxon>Extremaceae</taxon>
        <taxon>Vermiconidia</taxon>
    </lineage>
</organism>
<feature type="region of interest" description="Disordered" evidence="3">
    <location>
        <begin position="1"/>
        <end position="24"/>
    </location>
</feature>
<proteinExistence type="predicted"/>
<evidence type="ECO:0000313" key="6">
    <source>
        <dbReference type="Proteomes" id="UP001345827"/>
    </source>
</evidence>
<keyword evidence="6" id="KW-1185">Reference proteome</keyword>
<name>A0AAV9Q7A5_9PEZI</name>
<dbReference type="SUPFAM" id="SSF57959">
    <property type="entry name" value="Leucine zipper domain"/>
    <property type="match status" value="1"/>
</dbReference>
<dbReference type="EMBL" id="JAXLQG010000009">
    <property type="protein sequence ID" value="KAK5535793.1"/>
    <property type="molecule type" value="Genomic_DNA"/>
</dbReference>
<dbReference type="PANTHER" id="PTHR40621">
    <property type="entry name" value="TRANSCRIPTION FACTOR KAPC-RELATED"/>
    <property type="match status" value="1"/>
</dbReference>
<dbReference type="AlphaFoldDB" id="A0AAV9Q7A5"/>
<dbReference type="InterPro" id="IPR046347">
    <property type="entry name" value="bZIP_sf"/>
</dbReference>
<dbReference type="GO" id="GO:0000976">
    <property type="term" value="F:transcription cis-regulatory region binding"/>
    <property type="evidence" value="ECO:0007669"/>
    <property type="project" value="InterPro"/>
</dbReference>
<accession>A0AAV9Q7A5</accession>
<gene>
    <name evidence="5" type="ORF">LTR25_005695</name>
</gene>
<dbReference type="InterPro" id="IPR050936">
    <property type="entry name" value="AP-1-like"/>
</dbReference>
<dbReference type="PANTHER" id="PTHR40621:SF6">
    <property type="entry name" value="AP-1-LIKE TRANSCRIPTION FACTOR YAP1-RELATED"/>
    <property type="match status" value="1"/>
</dbReference>
<evidence type="ECO:0000259" key="4">
    <source>
        <dbReference type="PROSITE" id="PS50217"/>
    </source>
</evidence>
<dbReference type="GO" id="GO:0090575">
    <property type="term" value="C:RNA polymerase II transcription regulator complex"/>
    <property type="evidence" value="ECO:0007669"/>
    <property type="project" value="TreeGrafter"/>
</dbReference>
<dbReference type="PROSITE" id="PS50217">
    <property type="entry name" value="BZIP"/>
    <property type="match status" value="1"/>
</dbReference>
<dbReference type="InterPro" id="IPR004827">
    <property type="entry name" value="bZIP"/>
</dbReference>
<dbReference type="Gene3D" id="1.20.5.170">
    <property type="match status" value="1"/>
</dbReference>
<comment type="caution">
    <text evidence="5">The sequence shown here is derived from an EMBL/GenBank/DDBJ whole genome shotgun (WGS) entry which is preliminary data.</text>
</comment>
<evidence type="ECO:0000256" key="1">
    <source>
        <dbReference type="ARBA" id="ARBA00004123"/>
    </source>
</evidence>
<evidence type="ECO:0000313" key="5">
    <source>
        <dbReference type="EMBL" id="KAK5535793.1"/>
    </source>
</evidence>
<evidence type="ECO:0000256" key="2">
    <source>
        <dbReference type="ARBA" id="ARBA00023242"/>
    </source>
</evidence>